<dbReference type="InterPro" id="IPR013655">
    <property type="entry name" value="PAS_fold_3"/>
</dbReference>
<keyword evidence="3" id="KW-0597">Phosphoprotein</keyword>
<dbReference type="EC" id="2.7.13.3" evidence="2"/>
<dbReference type="CDD" id="cd00130">
    <property type="entry name" value="PAS"/>
    <property type="match status" value="1"/>
</dbReference>
<accession>A0A7Y9NRC2</accession>
<evidence type="ECO:0000256" key="3">
    <source>
        <dbReference type="ARBA" id="ARBA00022553"/>
    </source>
</evidence>
<dbReference type="InterPro" id="IPR036097">
    <property type="entry name" value="HisK_dim/P_sf"/>
</dbReference>
<dbReference type="NCBIfam" id="TIGR00229">
    <property type="entry name" value="sensory_box"/>
    <property type="match status" value="1"/>
</dbReference>
<dbReference type="Proteomes" id="UP000534186">
    <property type="component" value="Unassembled WGS sequence"/>
</dbReference>
<proteinExistence type="predicted"/>
<dbReference type="InterPro" id="IPR005467">
    <property type="entry name" value="His_kinase_dom"/>
</dbReference>
<dbReference type="CDD" id="cd00082">
    <property type="entry name" value="HisKA"/>
    <property type="match status" value="1"/>
</dbReference>
<comment type="catalytic activity">
    <reaction evidence="1">
        <text>ATP + protein L-histidine = ADP + protein N-phospho-L-histidine.</text>
        <dbReference type="EC" id="2.7.13.3"/>
    </reaction>
</comment>
<dbReference type="SMART" id="SM00091">
    <property type="entry name" value="PAS"/>
    <property type="match status" value="1"/>
</dbReference>
<dbReference type="SUPFAM" id="SSF55785">
    <property type="entry name" value="PYP-like sensor domain (PAS domain)"/>
    <property type="match status" value="1"/>
</dbReference>
<dbReference type="InterPro" id="IPR035965">
    <property type="entry name" value="PAS-like_dom_sf"/>
</dbReference>
<dbReference type="InterPro" id="IPR011123">
    <property type="entry name" value="Y_Y_Y"/>
</dbReference>
<dbReference type="PRINTS" id="PR00344">
    <property type="entry name" value="BCTRLSENSOR"/>
</dbReference>
<dbReference type="InterPro" id="IPR001610">
    <property type="entry name" value="PAC"/>
</dbReference>
<evidence type="ECO:0000313" key="8">
    <source>
        <dbReference type="Proteomes" id="UP000534186"/>
    </source>
</evidence>
<evidence type="ECO:0000259" key="6">
    <source>
        <dbReference type="PROSITE" id="PS50113"/>
    </source>
</evidence>
<evidence type="ECO:0000256" key="1">
    <source>
        <dbReference type="ARBA" id="ARBA00000085"/>
    </source>
</evidence>
<dbReference type="SMART" id="SM00086">
    <property type="entry name" value="PAC"/>
    <property type="match status" value="1"/>
</dbReference>
<dbReference type="SMART" id="SM00388">
    <property type="entry name" value="HisKA"/>
    <property type="match status" value="1"/>
</dbReference>
<evidence type="ECO:0000313" key="7">
    <source>
        <dbReference type="EMBL" id="NYF54136.1"/>
    </source>
</evidence>
<dbReference type="InterPro" id="IPR036890">
    <property type="entry name" value="HATPase_C_sf"/>
</dbReference>
<protein>
    <recommendedName>
        <fullName evidence="2">histidine kinase</fullName>
        <ecNumber evidence="2">2.7.13.3</ecNumber>
    </recommendedName>
</protein>
<evidence type="ECO:0000256" key="2">
    <source>
        <dbReference type="ARBA" id="ARBA00012438"/>
    </source>
</evidence>
<dbReference type="Gene3D" id="1.10.287.130">
    <property type="match status" value="1"/>
</dbReference>
<dbReference type="Gene3D" id="3.30.565.10">
    <property type="entry name" value="Histidine kinase-like ATPase, C-terminal domain"/>
    <property type="match status" value="1"/>
</dbReference>
<feature type="domain" description="PAS" evidence="5">
    <location>
        <begin position="666"/>
        <end position="736"/>
    </location>
</feature>
<dbReference type="SUPFAM" id="SSF55874">
    <property type="entry name" value="ATPase domain of HSP90 chaperone/DNA topoisomerase II/histidine kinase"/>
    <property type="match status" value="1"/>
</dbReference>
<dbReference type="PANTHER" id="PTHR43547">
    <property type="entry name" value="TWO-COMPONENT HISTIDINE KINASE"/>
    <property type="match status" value="1"/>
</dbReference>
<dbReference type="InterPro" id="IPR004358">
    <property type="entry name" value="Sig_transdc_His_kin-like_C"/>
</dbReference>
<dbReference type="Pfam" id="PF07495">
    <property type="entry name" value="Y_Y_Y"/>
    <property type="match status" value="1"/>
</dbReference>
<dbReference type="InterPro" id="IPR003661">
    <property type="entry name" value="HisK_dim/P_dom"/>
</dbReference>
<comment type="caution">
    <text evidence="7">The sequence shown here is derived from an EMBL/GenBank/DDBJ whole genome shotgun (WGS) entry which is preliminary data.</text>
</comment>
<dbReference type="SUPFAM" id="SSF63829">
    <property type="entry name" value="Calcium-dependent phosphotriesterase"/>
    <property type="match status" value="1"/>
</dbReference>
<dbReference type="PROSITE" id="PS50112">
    <property type="entry name" value="PAS"/>
    <property type="match status" value="1"/>
</dbReference>
<dbReference type="InterPro" id="IPR013783">
    <property type="entry name" value="Ig-like_fold"/>
</dbReference>
<dbReference type="GO" id="GO:0000155">
    <property type="term" value="F:phosphorelay sensor kinase activity"/>
    <property type="evidence" value="ECO:0007669"/>
    <property type="project" value="InterPro"/>
</dbReference>
<dbReference type="FunFam" id="3.30.450.20:FF:000099">
    <property type="entry name" value="Sensory box sensor histidine kinase"/>
    <property type="match status" value="1"/>
</dbReference>
<dbReference type="PROSITE" id="PS50109">
    <property type="entry name" value="HIS_KIN"/>
    <property type="match status" value="1"/>
</dbReference>
<dbReference type="InterPro" id="IPR000700">
    <property type="entry name" value="PAS-assoc_C"/>
</dbReference>
<dbReference type="Gene3D" id="2.130.10.10">
    <property type="entry name" value="YVTN repeat-like/Quinoprotein amine dehydrogenase"/>
    <property type="match status" value="2"/>
</dbReference>
<dbReference type="Pfam" id="PF08447">
    <property type="entry name" value="PAS_3"/>
    <property type="match status" value="1"/>
</dbReference>
<evidence type="ECO:0000259" key="5">
    <source>
        <dbReference type="PROSITE" id="PS50112"/>
    </source>
</evidence>
<dbReference type="PROSITE" id="PS50113">
    <property type="entry name" value="PAC"/>
    <property type="match status" value="1"/>
</dbReference>
<evidence type="ECO:0000259" key="4">
    <source>
        <dbReference type="PROSITE" id="PS50109"/>
    </source>
</evidence>
<dbReference type="Pfam" id="PF02518">
    <property type="entry name" value="HATPase_c"/>
    <property type="match status" value="1"/>
</dbReference>
<dbReference type="AlphaFoldDB" id="A0A7Y9NRC2"/>
<feature type="domain" description="PAC" evidence="6">
    <location>
        <begin position="739"/>
        <end position="791"/>
    </location>
</feature>
<gene>
    <name evidence="7" type="ORF">HDF12_004558</name>
</gene>
<organism evidence="7 8">
    <name type="scientific">Tunturiibacter lichenicola</name>
    <dbReference type="NCBI Taxonomy" id="2051959"/>
    <lineage>
        <taxon>Bacteria</taxon>
        <taxon>Pseudomonadati</taxon>
        <taxon>Acidobacteriota</taxon>
        <taxon>Terriglobia</taxon>
        <taxon>Terriglobales</taxon>
        <taxon>Acidobacteriaceae</taxon>
        <taxon>Tunturiibacter</taxon>
    </lineage>
</organism>
<name>A0A7Y9NRC2_9BACT</name>
<dbReference type="InterPro" id="IPR015943">
    <property type="entry name" value="WD40/YVTN_repeat-like_dom_sf"/>
</dbReference>
<dbReference type="SUPFAM" id="SSF47384">
    <property type="entry name" value="Homodimeric domain of signal transducing histidine kinase"/>
    <property type="match status" value="1"/>
</dbReference>
<dbReference type="InterPro" id="IPR000014">
    <property type="entry name" value="PAS"/>
</dbReference>
<sequence>MTNYSSETGSVYGFAQDRDGIVWAGTSSGLWRFDHSGWQNIGVEWNVPAGRFINVGFDSEGILWALVGGFEAPKDLIYLKPGTRHFKTAGSNLSVTGFTWEPDRTILTAPAAPRVSVSGEGPDERLPAYPVTKKDLQIVDRNNSVWISPWDKPVVMRLPKDSLRDVHNKVSPAISETYNINHFEFAELVDREGNIWFGDTRGIHRFFYTPLIRQEFPKETSESGDFAVVADDNGAVWISGGSGTGVKVNLYHVLGAKAERRLPRVTSSFAYRAPDKTFWFSGERCLWHLVGDDFVRVNLPPEMVNQFGFLQTITGDQQGGIWVSFGRHGLYRFANGSWTPDGGRDDLPKTGTYLMTAFTDSLGRVWFGYAKSQLAILDGDRVRRFGPSDDLQVGNITAIYGRGPEIWIGGEFGLEQFGQGRFRKIAAVNDEWLRGISGIVETPEGDLWLNAISGIFHIPKAEISEALKDSAYRVKGEHFGIREGLSGIANQLRPLPTAIEGTDGRLWFALRNGVVWLDPAAYSEKRTVSPPITIQSVAADDKFYAPDSRLSFPAHTSSVQISYNAVSLSDPEAIRFRYKLQETDKDWHEAAVATPITYRNLPPGSYHFSVEASDTNGVWSGAPANMAFTILPAFYQTNWFRLLCVAAFLALLWGLYQLRVQQLRGEERKLREAIETIPAMAWVTGADGAVQFRNRRWEEYTGVSQLGKAEELRKVVVHPEDLDRLERRRGASIASGEPYEEEMRIRRIDGEYRWFLVRAVPLRDKRGKVVKWYGAATDIQDRKRAEQLQADLAHTNRVSILGELAASISHELKQPISAAVMDAEASLRWLNRDQPDLDQVRRATSSIAKDGRRAADIIDRLRSLYKKTPPQKESVDADEIIGEMVLLLRSEATEHAVSIRTDLTADLPKITADRVQLQQVLMNLILNGIEAMKETGGVLTVKTGQGECGQVLISVCDTGAGLPAGRADEIFNAFFTTKPQGSGMGLAICRSIVESHGGRLWATSNDGRGATFHFTLRTEVMEPRPLVT</sequence>
<dbReference type="Gene3D" id="3.30.450.20">
    <property type="entry name" value="PAS domain"/>
    <property type="match status" value="1"/>
</dbReference>
<dbReference type="SMART" id="SM00387">
    <property type="entry name" value="HATPase_c"/>
    <property type="match status" value="1"/>
</dbReference>
<dbReference type="PANTHER" id="PTHR43547:SF2">
    <property type="entry name" value="HYBRID SIGNAL TRANSDUCTION HISTIDINE KINASE C"/>
    <property type="match status" value="1"/>
</dbReference>
<dbReference type="Gene3D" id="2.60.40.10">
    <property type="entry name" value="Immunoglobulins"/>
    <property type="match status" value="1"/>
</dbReference>
<dbReference type="Pfam" id="PF00512">
    <property type="entry name" value="HisKA"/>
    <property type="match status" value="1"/>
</dbReference>
<reference evidence="7 8" key="1">
    <citation type="submission" date="2020-07" db="EMBL/GenBank/DDBJ databases">
        <title>Genomic Encyclopedia of Type Strains, Phase IV (KMG-V): Genome sequencing to study the core and pangenomes of soil and plant-associated prokaryotes.</title>
        <authorList>
            <person name="Whitman W."/>
        </authorList>
    </citation>
    <scope>NUCLEOTIDE SEQUENCE [LARGE SCALE GENOMIC DNA]</scope>
    <source>
        <strain evidence="7 8">M8UP30</strain>
    </source>
</reference>
<dbReference type="InterPro" id="IPR003594">
    <property type="entry name" value="HATPase_dom"/>
</dbReference>
<feature type="domain" description="Histidine kinase" evidence="4">
    <location>
        <begin position="807"/>
        <end position="1020"/>
    </location>
</feature>
<dbReference type="EMBL" id="JACCCV010000003">
    <property type="protein sequence ID" value="NYF54136.1"/>
    <property type="molecule type" value="Genomic_DNA"/>
</dbReference>